<organism evidence="2 3">
    <name type="scientific">Leptobacterium flavescens</name>
    <dbReference type="NCBI Taxonomy" id="472055"/>
    <lineage>
        <taxon>Bacteria</taxon>
        <taxon>Pseudomonadati</taxon>
        <taxon>Bacteroidota</taxon>
        <taxon>Flavobacteriia</taxon>
        <taxon>Flavobacteriales</taxon>
        <taxon>Flavobacteriaceae</taxon>
        <taxon>Leptobacterium</taxon>
    </lineage>
</organism>
<comment type="caution">
    <text evidence="2">The sequence shown here is derived from an EMBL/GenBank/DDBJ whole genome shotgun (WGS) entry which is preliminary data.</text>
</comment>
<dbReference type="Proteomes" id="UP000468581">
    <property type="component" value="Unassembled WGS sequence"/>
</dbReference>
<dbReference type="Pfam" id="PF14397">
    <property type="entry name" value="ATPgrasp_ST"/>
    <property type="match status" value="1"/>
</dbReference>
<dbReference type="InterPro" id="IPR039523">
    <property type="entry name" value="RimK-rel_E_lig_ATP-grasp"/>
</dbReference>
<protein>
    <recommendedName>
        <fullName evidence="1">Alpha-L-glutamate ligase-related protein ATP-grasp domain-containing protein</fullName>
    </recommendedName>
</protein>
<dbReference type="SUPFAM" id="SSF56059">
    <property type="entry name" value="Glutathione synthetase ATP-binding domain-like"/>
    <property type="match status" value="1"/>
</dbReference>
<gene>
    <name evidence="2" type="ORF">GWK08_11110</name>
</gene>
<evidence type="ECO:0000313" key="2">
    <source>
        <dbReference type="EMBL" id="NER13992.1"/>
    </source>
</evidence>
<reference evidence="2 3" key="1">
    <citation type="submission" date="2020-01" db="EMBL/GenBank/DDBJ databases">
        <title>Leptobacterium flavescens.</title>
        <authorList>
            <person name="Wang G."/>
        </authorList>
    </citation>
    <scope>NUCLEOTIDE SEQUENCE [LARGE SCALE GENOMIC DNA]</scope>
    <source>
        <strain evidence="2 3">KCTC 22160</strain>
    </source>
</reference>
<dbReference type="RefSeq" id="WP_163607259.1">
    <property type="nucleotide sequence ID" value="NZ_JAABOO010000002.1"/>
</dbReference>
<feature type="domain" description="Alpha-L-glutamate ligase-related protein ATP-grasp" evidence="1">
    <location>
        <begin position="92"/>
        <end position="344"/>
    </location>
</feature>
<sequence length="365" mass="41298">MNISASNPIYRKVYRQLFILKKNLDYRSEVKGKLKTVNGDSLSDSEINEIKQYYASFGFSNVKNYWHKFYKTINGTFFKEYIPEDLFYSTIEPCLNRKELLPALSDKNLLGKVFDGVKMPATVVQNINGFYTKDGRVISKEEAISLCSEHSRLIFKPSIHSGGGVGVVVCSINNGMTDFKNKSLEELLSSYRRDFIVQEVVKQNKVIASLNPSSLNTLRVVSYLREEEVVVLSTAVRIGGKGQFTDNVAISGVACGLNEDGSLKDLGYNKMYQPFEKGEDGIVFSTVKIPFYDKVKETVKKLHAQIPYFRLVSWDIALDDSDEVVLIEYNVMAQGIFTHQLITGPMFGKYTDEILSFSAKYQKNL</sequence>
<proteinExistence type="predicted"/>
<accession>A0A6P0UNA9</accession>
<keyword evidence="3" id="KW-1185">Reference proteome</keyword>
<evidence type="ECO:0000259" key="1">
    <source>
        <dbReference type="Pfam" id="PF14397"/>
    </source>
</evidence>
<evidence type="ECO:0000313" key="3">
    <source>
        <dbReference type="Proteomes" id="UP000468581"/>
    </source>
</evidence>
<dbReference type="AlphaFoldDB" id="A0A6P0UNA9"/>
<name>A0A6P0UNA9_9FLAO</name>
<dbReference type="EMBL" id="JAABOO010000002">
    <property type="protein sequence ID" value="NER13992.1"/>
    <property type="molecule type" value="Genomic_DNA"/>
</dbReference>